<protein>
    <recommendedName>
        <fullName evidence="4">DUF3649 domain-containing protein</fullName>
    </recommendedName>
</protein>
<accession>A0ABU9SYF5</accession>
<feature type="transmembrane region" description="Helical" evidence="1">
    <location>
        <begin position="71"/>
        <end position="91"/>
    </location>
</feature>
<name>A0ABU9SYF5_9ALTE</name>
<comment type="caution">
    <text evidence="2">The sequence shown here is derived from an EMBL/GenBank/DDBJ whole genome shotgun (WGS) entry which is preliminary data.</text>
</comment>
<keyword evidence="1" id="KW-0812">Transmembrane</keyword>
<keyword evidence="1" id="KW-1133">Transmembrane helix</keyword>
<evidence type="ECO:0000313" key="2">
    <source>
        <dbReference type="EMBL" id="MEM5498901.1"/>
    </source>
</evidence>
<dbReference type="Proteomes" id="UP001461163">
    <property type="component" value="Unassembled WGS sequence"/>
</dbReference>
<proteinExistence type="predicted"/>
<feature type="transmembrane region" description="Helical" evidence="1">
    <location>
        <begin position="44"/>
        <end position="64"/>
    </location>
</feature>
<dbReference type="RefSeq" id="WP_342882275.1">
    <property type="nucleotide sequence ID" value="NZ_JBBMQS010000010.1"/>
</dbReference>
<reference evidence="2 3" key="1">
    <citation type="submission" date="2024-03" db="EMBL/GenBank/DDBJ databases">
        <title>Community enrichment and isolation of bacterial strains for fucoidan degradation.</title>
        <authorList>
            <person name="Sichert A."/>
        </authorList>
    </citation>
    <scope>NUCLEOTIDE SEQUENCE [LARGE SCALE GENOMIC DNA]</scope>
    <source>
        <strain evidence="2 3">AS12</strain>
    </source>
</reference>
<organism evidence="2 3">
    <name type="scientific">Paraglaciecola mesophila</name>
    <dbReference type="NCBI Taxonomy" id="197222"/>
    <lineage>
        <taxon>Bacteria</taxon>
        <taxon>Pseudomonadati</taxon>
        <taxon>Pseudomonadota</taxon>
        <taxon>Gammaproteobacteria</taxon>
        <taxon>Alteromonadales</taxon>
        <taxon>Alteromonadaceae</taxon>
        <taxon>Paraglaciecola</taxon>
    </lineage>
</organism>
<feature type="transmembrane region" description="Helical" evidence="1">
    <location>
        <begin position="12"/>
        <end position="38"/>
    </location>
</feature>
<keyword evidence="3" id="KW-1185">Reference proteome</keyword>
<dbReference type="PROSITE" id="PS51257">
    <property type="entry name" value="PROKAR_LIPOPROTEIN"/>
    <property type="match status" value="1"/>
</dbReference>
<dbReference type="EMBL" id="JBBMQS010000010">
    <property type="protein sequence ID" value="MEM5498901.1"/>
    <property type="molecule type" value="Genomic_DNA"/>
</dbReference>
<evidence type="ECO:0000256" key="1">
    <source>
        <dbReference type="SAM" id="Phobius"/>
    </source>
</evidence>
<gene>
    <name evidence="2" type="ORF">WNY77_15935</name>
</gene>
<evidence type="ECO:0008006" key="4">
    <source>
        <dbReference type="Google" id="ProtNLM"/>
    </source>
</evidence>
<keyword evidence="1" id="KW-0472">Membrane</keyword>
<sequence>MKHQLDVSLRMIAAIVGGYLASVAFSFACVPLLVLSHLCDQNEAVMVSTMLSYLLYFSVIIISFCRKSSVLLWRDLCLMLSVCGVIIYALGDV</sequence>
<evidence type="ECO:0000313" key="3">
    <source>
        <dbReference type="Proteomes" id="UP001461163"/>
    </source>
</evidence>